<gene>
    <name evidence="1" type="ORF">JJB74_24935</name>
</gene>
<dbReference type="EMBL" id="JAEPBG010000015">
    <property type="protein sequence ID" value="MBK4737880.1"/>
    <property type="molecule type" value="Genomic_DNA"/>
</dbReference>
<proteinExistence type="predicted"/>
<evidence type="ECO:0000313" key="2">
    <source>
        <dbReference type="Proteomes" id="UP000622890"/>
    </source>
</evidence>
<organism evidence="1 2">
    <name type="scientific">Noviherbaspirillum pedocola</name>
    <dbReference type="NCBI Taxonomy" id="2801341"/>
    <lineage>
        <taxon>Bacteria</taxon>
        <taxon>Pseudomonadati</taxon>
        <taxon>Pseudomonadota</taxon>
        <taxon>Betaproteobacteria</taxon>
        <taxon>Burkholderiales</taxon>
        <taxon>Oxalobacteraceae</taxon>
        <taxon>Noviherbaspirillum</taxon>
    </lineage>
</organism>
<evidence type="ECO:0000313" key="1">
    <source>
        <dbReference type="EMBL" id="MBK4737880.1"/>
    </source>
</evidence>
<dbReference type="Proteomes" id="UP000622890">
    <property type="component" value="Unassembled WGS sequence"/>
</dbReference>
<sequence length="68" mass="7843">MLERQSVDLTIGMELFTRDGRKVGNSRIMSEEQHPVRRQAVFGITTEQGSSMILTEPQIDALFYRSRQ</sequence>
<dbReference type="RefSeq" id="WP_200596535.1">
    <property type="nucleotide sequence ID" value="NZ_JAEPBG010000015.1"/>
</dbReference>
<protein>
    <submittedName>
        <fullName evidence="1">Uncharacterized protein</fullName>
    </submittedName>
</protein>
<comment type="caution">
    <text evidence="1">The sequence shown here is derived from an EMBL/GenBank/DDBJ whole genome shotgun (WGS) entry which is preliminary data.</text>
</comment>
<keyword evidence="2" id="KW-1185">Reference proteome</keyword>
<name>A0A934SWI8_9BURK</name>
<dbReference type="AlphaFoldDB" id="A0A934SWI8"/>
<reference evidence="1" key="1">
    <citation type="submission" date="2021-01" db="EMBL/GenBank/DDBJ databases">
        <title>Genome sequence of strain Noviherbaspirillum sp. DKR-6.</title>
        <authorList>
            <person name="Chaudhary D.K."/>
        </authorList>
    </citation>
    <scope>NUCLEOTIDE SEQUENCE</scope>
    <source>
        <strain evidence="1">DKR-6</strain>
    </source>
</reference>
<accession>A0A934SWI8</accession>